<dbReference type="AlphaFoldDB" id="A0A9D4KLE3"/>
<feature type="compositionally biased region" description="Basic and acidic residues" evidence="1">
    <location>
        <begin position="13"/>
        <end position="23"/>
    </location>
</feature>
<proteinExistence type="predicted"/>
<keyword evidence="3" id="KW-1185">Reference proteome</keyword>
<dbReference type="EMBL" id="JAIWYP010000004">
    <property type="protein sequence ID" value="KAH3841705.1"/>
    <property type="molecule type" value="Genomic_DNA"/>
</dbReference>
<protein>
    <submittedName>
        <fullName evidence="2">Uncharacterized protein</fullName>
    </submittedName>
</protein>
<evidence type="ECO:0000256" key="1">
    <source>
        <dbReference type="SAM" id="MobiDB-lite"/>
    </source>
</evidence>
<name>A0A9D4KLE3_DREPO</name>
<feature type="region of interest" description="Disordered" evidence="1">
    <location>
        <begin position="1"/>
        <end position="36"/>
    </location>
</feature>
<organism evidence="2 3">
    <name type="scientific">Dreissena polymorpha</name>
    <name type="common">Zebra mussel</name>
    <name type="synonym">Mytilus polymorpha</name>
    <dbReference type="NCBI Taxonomy" id="45954"/>
    <lineage>
        <taxon>Eukaryota</taxon>
        <taxon>Metazoa</taxon>
        <taxon>Spiralia</taxon>
        <taxon>Lophotrochozoa</taxon>
        <taxon>Mollusca</taxon>
        <taxon>Bivalvia</taxon>
        <taxon>Autobranchia</taxon>
        <taxon>Heteroconchia</taxon>
        <taxon>Euheterodonta</taxon>
        <taxon>Imparidentia</taxon>
        <taxon>Neoheterodontei</taxon>
        <taxon>Myida</taxon>
        <taxon>Dreissenoidea</taxon>
        <taxon>Dreissenidae</taxon>
        <taxon>Dreissena</taxon>
    </lineage>
</organism>
<accession>A0A9D4KLE3</accession>
<gene>
    <name evidence="2" type="ORF">DPMN_115178</name>
</gene>
<sequence length="55" mass="6467">MSYRGRPNSPLENHCHQHKENTGHHKQLPQEEPQYSLARQHLRKRIVEKNKAAAS</sequence>
<evidence type="ECO:0000313" key="2">
    <source>
        <dbReference type="EMBL" id="KAH3841705.1"/>
    </source>
</evidence>
<reference evidence="2" key="1">
    <citation type="journal article" date="2019" name="bioRxiv">
        <title>The Genome of the Zebra Mussel, Dreissena polymorpha: A Resource for Invasive Species Research.</title>
        <authorList>
            <person name="McCartney M.A."/>
            <person name="Auch B."/>
            <person name="Kono T."/>
            <person name="Mallez S."/>
            <person name="Zhang Y."/>
            <person name="Obille A."/>
            <person name="Becker A."/>
            <person name="Abrahante J.E."/>
            <person name="Garbe J."/>
            <person name="Badalamenti J.P."/>
            <person name="Herman A."/>
            <person name="Mangelson H."/>
            <person name="Liachko I."/>
            <person name="Sullivan S."/>
            <person name="Sone E.D."/>
            <person name="Koren S."/>
            <person name="Silverstein K.A.T."/>
            <person name="Beckman K.B."/>
            <person name="Gohl D.M."/>
        </authorList>
    </citation>
    <scope>NUCLEOTIDE SEQUENCE</scope>
    <source>
        <strain evidence="2">Duluth1</strain>
        <tissue evidence="2">Whole animal</tissue>
    </source>
</reference>
<dbReference type="Proteomes" id="UP000828390">
    <property type="component" value="Unassembled WGS sequence"/>
</dbReference>
<evidence type="ECO:0000313" key="3">
    <source>
        <dbReference type="Proteomes" id="UP000828390"/>
    </source>
</evidence>
<comment type="caution">
    <text evidence="2">The sequence shown here is derived from an EMBL/GenBank/DDBJ whole genome shotgun (WGS) entry which is preliminary data.</text>
</comment>
<reference evidence="2" key="2">
    <citation type="submission" date="2020-11" db="EMBL/GenBank/DDBJ databases">
        <authorList>
            <person name="McCartney M.A."/>
            <person name="Auch B."/>
            <person name="Kono T."/>
            <person name="Mallez S."/>
            <person name="Becker A."/>
            <person name="Gohl D.M."/>
            <person name="Silverstein K.A.T."/>
            <person name="Koren S."/>
            <person name="Bechman K.B."/>
            <person name="Herman A."/>
            <person name="Abrahante J.E."/>
            <person name="Garbe J."/>
        </authorList>
    </citation>
    <scope>NUCLEOTIDE SEQUENCE</scope>
    <source>
        <strain evidence="2">Duluth1</strain>
        <tissue evidence="2">Whole animal</tissue>
    </source>
</reference>